<dbReference type="AlphaFoldDB" id="A0A4D9D7V3"/>
<comment type="subcellular location">
    <subcellularLocation>
        <location evidence="10">Mitochondrion matrix</location>
    </subcellularLocation>
    <subcellularLocation>
        <location evidence="10">Nucleus</location>
    </subcellularLocation>
    <subcellularLocation>
        <location evidence="10">Cytoplasm</location>
    </subcellularLocation>
    <text evidence="10">Predominantly in the mitochondria and in the nucleus.</text>
</comment>
<dbReference type="PANTHER" id="PTHR23245:SF36">
    <property type="entry name" value="TRNA (GUANINE(37)-N1)-METHYLTRANSFERASE"/>
    <property type="match status" value="1"/>
</dbReference>
<feature type="binding site" evidence="10">
    <location>
        <position position="356"/>
    </location>
    <ligand>
        <name>S-adenosyl-L-methionine</name>
        <dbReference type="ChEBI" id="CHEBI:59789"/>
    </ligand>
</feature>
<feature type="region of interest" description="Disordered" evidence="11">
    <location>
        <begin position="1"/>
        <end position="27"/>
    </location>
</feature>
<dbReference type="Proteomes" id="UP000355283">
    <property type="component" value="Unassembled WGS sequence"/>
</dbReference>
<dbReference type="HAMAP" id="MF_03152">
    <property type="entry name" value="TRM5"/>
    <property type="match status" value="1"/>
</dbReference>
<feature type="region of interest" description="Disordered" evidence="11">
    <location>
        <begin position="462"/>
        <end position="492"/>
    </location>
</feature>
<sequence>MSPAGTIPARSDTSDAVSHPDAHEEVSLDPSAFRRTLRVAALRLPAKYCNSAVKQLQPHLLRLRHVKGIVKPEDGGDTHRLLLLATEVNGQHEDTAVELTDLPDDVQIFVHATNAQEDPTPAAEAEPPCSRVSLTTHQVHLDYASFSAEEVLRQVFAPLRLEAPTSFETVDHVAHLNLRDAHLPYKRLIAQVILDKNAPRIRTVVNKLGSIQTQYRTFPLEVLAGESDLNVSVREAGATFRFNFAEVYWNSRLSTEHARLVNAVVAHFHASRPRAALASCVVWDVFAGVGPFAIPLGLRGCVVHANDLNPRSHHYLVDNIGRNKVGAYVTPYNRDGRDFLRERARLHQAVDHIIMNLPATALEFLDTFAAKREEPAGEEEGRSRGLFDYLEARPIVHAYCFSKAEDPTAEALARASTILGCALVNGKNGVSVHRVRDVAPKKEMLCLSFPLPRHCDLNFSRKRGVESEREKEGREDTVDMVQKRSKGVGKGT</sequence>
<proteinExistence type="inferred from homology"/>
<dbReference type="GO" id="GO:0070901">
    <property type="term" value="P:mitochondrial tRNA methylation"/>
    <property type="evidence" value="ECO:0007669"/>
    <property type="project" value="UniProtKB-ARBA"/>
</dbReference>
<feature type="compositionally biased region" description="Basic and acidic residues" evidence="11">
    <location>
        <begin position="463"/>
        <end position="477"/>
    </location>
</feature>
<feature type="binding site" evidence="10">
    <location>
        <begin position="307"/>
        <end position="308"/>
    </location>
    <ligand>
        <name>S-adenosyl-L-methionine</name>
        <dbReference type="ChEBI" id="CHEBI:59789"/>
    </ligand>
</feature>
<dbReference type="GO" id="GO:0005759">
    <property type="term" value="C:mitochondrial matrix"/>
    <property type="evidence" value="ECO:0007669"/>
    <property type="project" value="UniProtKB-SubCell"/>
</dbReference>
<dbReference type="Pfam" id="PF02475">
    <property type="entry name" value="TRM5-TYW2_MTfase"/>
    <property type="match status" value="1"/>
</dbReference>
<name>A0A4D9D7V3_9STRA</name>
<reference evidence="13 14" key="1">
    <citation type="submission" date="2019-01" db="EMBL/GenBank/DDBJ databases">
        <title>Nuclear Genome Assembly of the Microalgal Biofuel strain Nannochloropsis salina CCMP1776.</title>
        <authorList>
            <person name="Hovde B."/>
        </authorList>
    </citation>
    <scope>NUCLEOTIDE SEQUENCE [LARGE SCALE GENOMIC DNA]</scope>
    <source>
        <strain evidence="13 14">CCMP1776</strain>
    </source>
</reference>
<protein>
    <recommendedName>
        <fullName evidence="10">tRNA (guanine(37)-N1)-methyltransferase</fullName>
        <ecNumber evidence="10">2.1.1.228</ecNumber>
    </recommendedName>
    <alternativeName>
        <fullName evidence="10">M1G-methyltransferase</fullName>
    </alternativeName>
    <alternativeName>
        <fullName evidence="10">tRNA [GM37] methyltransferase</fullName>
    </alternativeName>
    <alternativeName>
        <fullName evidence="10">tRNA methyltransferase 5 homolog</fullName>
    </alternativeName>
</protein>
<comment type="function">
    <text evidence="10">Specifically methylates the N1 position of guanosine-37 in various cytoplasmic and mitochondrial tRNAs. Methylation is not dependent on the nature of the nucleoside 5' of the target nucleoside. This is the first step in the biosynthesis of wybutosine (yW), a modified base adjacent to the anticodon of tRNAs and required for accurate decoding.</text>
</comment>
<gene>
    <name evidence="13" type="ORF">NSK_004143</name>
</gene>
<dbReference type="InterPro" id="IPR025792">
    <property type="entry name" value="tRNA_Gua_MeTrfase_euk"/>
</dbReference>
<evidence type="ECO:0000256" key="6">
    <source>
        <dbReference type="ARBA" id="ARBA00022694"/>
    </source>
</evidence>
<dbReference type="InterPro" id="IPR029063">
    <property type="entry name" value="SAM-dependent_MTases_sf"/>
</dbReference>
<keyword evidence="5 10" id="KW-0949">S-adenosyl-L-methionine</keyword>
<keyword evidence="14" id="KW-1185">Reference proteome</keyword>
<dbReference type="GO" id="GO:0005634">
    <property type="term" value="C:nucleus"/>
    <property type="evidence" value="ECO:0007669"/>
    <property type="project" value="UniProtKB-SubCell"/>
</dbReference>
<evidence type="ECO:0000256" key="5">
    <source>
        <dbReference type="ARBA" id="ARBA00022691"/>
    </source>
</evidence>
<evidence type="ECO:0000256" key="10">
    <source>
        <dbReference type="HAMAP-Rule" id="MF_03152"/>
    </source>
</evidence>
<evidence type="ECO:0000256" key="8">
    <source>
        <dbReference type="ARBA" id="ARBA00023242"/>
    </source>
</evidence>
<evidence type="ECO:0000256" key="1">
    <source>
        <dbReference type="ARBA" id="ARBA00009775"/>
    </source>
</evidence>
<dbReference type="CDD" id="cd02440">
    <property type="entry name" value="AdoMet_MTases"/>
    <property type="match status" value="1"/>
</dbReference>
<dbReference type="Gene3D" id="3.30.300.110">
    <property type="entry name" value="Met-10+ protein-like domains"/>
    <property type="match status" value="1"/>
</dbReference>
<keyword evidence="2 10" id="KW-0963">Cytoplasm</keyword>
<dbReference type="EC" id="2.1.1.228" evidence="10"/>
<dbReference type="InterPro" id="IPR056743">
    <property type="entry name" value="TRM5-TYW2-like_MTfase"/>
</dbReference>
<dbReference type="InterPro" id="IPR056744">
    <property type="entry name" value="TRM5/TYW2-like_N"/>
</dbReference>
<accession>A0A4D9D7V3</accession>
<dbReference type="Gene3D" id="3.40.50.150">
    <property type="entry name" value="Vaccinia Virus protein VP39"/>
    <property type="match status" value="1"/>
</dbReference>
<keyword evidence="3 10" id="KW-0489">Methyltransferase</keyword>
<dbReference type="SUPFAM" id="SSF53335">
    <property type="entry name" value="S-adenosyl-L-methionine-dependent methyltransferases"/>
    <property type="match status" value="1"/>
</dbReference>
<dbReference type="InterPro" id="IPR030382">
    <property type="entry name" value="MeTrfase_TRM5/TYW2"/>
</dbReference>
<feature type="binding site" evidence="10">
    <location>
        <position position="257"/>
    </location>
    <ligand>
        <name>S-adenosyl-L-methionine</name>
        <dbReference type="ChEBI" id="CHEBI:59789"/>
    </ligand>
</feature>
<evidence type="ECO:0000256" key="2">
    <source>
        <dbReference type="ARBA" id="ARBA00022490"/>
    </source>
</evidence>
<comment type="subunit">
    <text evidence="10">Monomer.</text>
</comment>
<comment type="similarity">
    <text evidence="1">Belongs to the class I-like SAM-binding methyltransferase superfamily. TRM5/TYW2 family.</text>
</comment>
<dbReference type="PROSITE" id="PS51684">
    <property type="entry name" value="SAM_MT_TRM5_TYW2"/>
    <property type="match status" value="1"/>
</dbReference>
<comment type="catalytic activity">
    <reaction evidence="9 10">
        <text>guanosine(37) in tRNA + S-adenosyl-L-methionine = N(1)-methylguanosine(37) in tRNA + S-adenosyl-L-homocysteine + H(+)</text>
        <dbReference type="Rhea" id="RHEA:36899"/>
        <dbReference type="Rhea" id="RHEA-COMP:10145"/>
        <dbReference type="Rhea" id="RHEA-COMP:10147"/>
        <dbReference type="ChEBI" id="CHEBI:15378"/>
        <dbReference type="ChEBI" id="CHEBI:57856"/>
        <dbReference type="ChEBI" id="CHEBI:59789"/>
        <dbReference type="ChEBI" id="CHEBI:73542"/>
        <dbReference type="ChEBI" id="CHEBI:74269"/>
        <dbReference type="EC" id="2.1.1.228"/>
    </reaction>
</comment>
<comment type="similarity">
    <text evidence="10">Belongs to the TRM5 / TYW2 family.</text>
</comment>
<keyword evidence="4 10" id="KW-0808">Transferase</keyword>
<evidence type="ECO:0000313" key="13">
    <source>
        <dbReference type="EMBL" id="TFJ84679.1"/>
    </source>
</evidence>
<dbReference type="FunFam" id="3.30.300.110:FF:000001">
    <property type="entry name" value="tRNA (guanine(37)-N1)-methyltransferase"/>
    <property type="match status" value="1"/>
</dbReference>
<feature type="domain" description="SAM-dependent methyltransferase TRM5/TYW2-type" evidence="12">
    <location>
        <begin position="167"/>
        <end position="453"/>
    </location>
</feature>
<keyword evidence="8 10" id="KW-0539">Nucleus</keyword>
<dbReference type="PANTHER" id="PTHR23245">
    <property type="entry name" value="TRNA METHYLTRANSFERASE"/>
    <property type="match status" value="1"/>
</dbReference>
<feature type="compositionally biased region" description="Basic residues" evidence="11">
    <location>
        <begin position="483"/>
        <end position="492"/>
    </location>
</feature>
<evidence type="ECO:0000256" key="4">
    <source>
        <dbReference type="ARBA" id="ARBA00022679"/>
    </source>
</evidence>
<evidence type="ECO:0000256" key="7">
    <source>
        <dbReference type="ARBA" id="ARBA00023128"/>
    </source>
</evidence>
<evidence type="ECO:0000256" key="11">
    <source>
        <dbReference type="SAM" id="MobiDB-lite"/>
    </source>
</evidence>
<evidence type="ECO:0000313" key="14">
    <source>
        <dbReference type="Proteomes" id="UP000355283"/>
    </source>
</evidence>
<dbReference type="GO" id="GO:0002939">
    <property type="term" value="P:tRNA N1-guanine methylation"/>
    <property type="evidence" value="ECO:0007669"/>
    <property type="project" value="TreeGrafter"/>
</dbReference>
<organism evidence="13 14">
    <name type="scientific">Nannochloropsis salina CCMP1776</name>
    <dbReference type="NCBI Taxonomy" id="1027361"/>
    <lineage>
        <taxon>Eukaryota</taxon>
        <taxon>Sar</taxon>
        <taxon>Stramenopiles</taxon>
        <taxon>Ochrophyta</taxon>
        <taxon>Eustigmatophyceae</taxon>
        <taxon>Eustigmatales</taxon>
        <taxon>Monodopsidaceae</taxon>
        <taxon>Microchloropsis</taxon>
        <taxon>Microchloropsis salina</taxon>
    </lineage>
</organism>
<dbReference type="OrthoDB" id="408788at2759"/>
<dbReference type="Pfam" id="PF25133">
    <property type="entry name" value="TYW2_N_2"/>
    <property type="match status" value="1"/>
</dbReference>
<dbReference type="GO" id="GO:0052906">
    <property type="term" value="F:tRNA (guanine(37)-N1)-methyltransferase activity"/>
    <property type="evidence" value="ECO:0007669"/>
    <property type="project" value="UniProtKB-UniRule"/>
</dbReference>
<evidence type="ECO:0000256" key="3">
    <source>
        <dbReference type="ARBA" id="ARBA00022603"/>
    </source>
</evidence>
<comment type="caution">
    <text evidence="13">The sequence shown here is derived from an EMBL/GenBank/DDBJ whole genome shotgun (WGS) entry which is preliminary data.</text>
</comment>
<keyword evidence="7 10" id="KW-0496">Mitochondrion</keyword>
<feature type="binding site" evidence="10">
    <location>
        <begin position="335"/>
        <end position="336"/>
    </location>
    <ligand>
        <name>S-adenosyl-L-methionine</name>
        <dbReference type="ChEBI" id="CHEBI:59789"/>
    </ligand>
</feature>
<evidence type="ECO:0000259" key="12">
    <source>
        <dbReference type="PROSITE" id="PS51684"/>
    </source>
</evidence>
<keyword evidence="6 10" id="KW-0819">tRNA processing</keyword>
<evidence type="ECO:0000256" key="9">
    <source>
        <dbReference type="ARBA" id="ARBA00047783"/>
    </source>
</evidence>
<dbReference type="EMBL" id="SDOX01000018">
    <property type="protein sequence ID" value="TFJ84679.1"/>
    <property type="molecule type" value="Genomic_DNA"/>
</dbReference>